<dbReference type="CDD" id="cd10507">
    <property type="entry name" value="Zn-ribbon_RPA12"/>
    <property type="match status" value="1"/>
</dbReference>
<evidence type="ECO:0000313" key="14">
    <source>
        <dbReference type="Proteomes" id="UP000297229"/>
    </source>
</evidence>
<dbReference type="EMBL" id="PQXM01000741">
    <property type="protein sequence ID" value="TGO70090.1"/>
    <property type="molecule type" value="Genomic_DNA"/>
</dbReference>
<keyword evidence="2 8" id="KW-0240">DNA-directed RNA polymerase</keyword>
<organism evidence="13 14">
    <name type="scientific">Botrytis elliptica</name>
    <dbReference type="NCBI Taxonomy" id="278938"/>
    <lineage>
        <taxon>Eukaryota</taxon>
        <taxon>Fungi</taxon>
        <taxon>Dikarya</taxon>
        <taxon>Ascomycota</taxon>
        <taxon>Pezizomycotina</taxon>
        <taxon>Leotiomycetes</taxon>
        <taxon>Helotiales</taxon>
        <taxon>Sclerotiniaceae</taxon>
        <taxon>Botrytis</taxon>
    </lineage>
</organism>
<dbReference type="InterPro" id="IPR019761">
    <property type="entry name" value="DNA-dir_RNA_pol-M_15_CS"/>
</dbReference>
<evidence type="ECO:0000256" key="5">
    <source>
        <dbReference type="ARBA" id="ARBA00022833"/>
    </source>
</evidence>
<comment type="caution">
    <text evidence="13">The sequence shown here is derived from an EMBL/GenBank/DDBJ whole genome shotgun (WGS) entry which is preliminary data.</text>
</comment>
<dbReference type="SMART" id="SM00440">
    <property type="entry name" value="ZnF_C2C2"/>
    <property type="match status" value="1"/>
</dbReference>
<keyword evidence="7 8" id="KW-0539">Nucleus</keyword>
<feature type="binding site" evidence="9">
    <location>
        <position position="33"/>
    </location>
    <ligand>
        <name>Zn(2+)</name>
        <dbReference type="ChEBI" id="CHEBI:29105"/>
        <label>1</label>
    </ligand>
</feature>
<evidence type="ECO:0000256" key="8">
    <source>
        <dbReference type="PIRNR" id="PIRNR005586"/>
    </source>
</evidence>
<comment type="function">
    <text evidence="8">DNA-dependent RNA polymerase catalyzes the transcription of DNA into RNA using the four ribonucleoside triphosphates as substrates.</text>
</comment>
<sequence length="142" mass="15558">MSAVGSLVFCTDCGNLLESSTGNKNTILTCDCCGAENKGTRNMFPTMVRVNSTDQTLLLDTASQTIETRTKEASFPSVLRQKRSVVQTVEKSDYENQAMSKTPCPECGAKEVRFTAVQLRSADEGSTIFYNCTCGNKWTENN</sequence>
<dbReference type="Proteomes" id="UP000297229">
    <property type="component" value="Unassembled WGS sequence"/>
</dbReference>
<evidence type="ECO:0000256" key="3">
    <source>
        <dbReference type="ARBA" id="ARBA00022723"/>
    </source>
</evidence>
<feature type="binding site" evidence="9">
    <location>
        <position position="132"/>
    </location>
    <ligand>
        <name>Zn(2+)</name>
        <dbReference type="ChEBI" id="CHEBI:29105"/>
        <label>2</label>
    </ligand>
</feature>
<evidence type="ECO:0000256" key="10">
    <source>
        <dbReference type="PIRSR" id="PIRSR005586-2"/>
    </source>
</evidence>
<dbReference type="PANTHER" id="PTHR11239">
    <property type="entry name" value="DNA-DIRECTED RNA POLYMERASE"/>
    <property type="match status" value="1"/>
</dbReference>
<feature type="binding site" evidence="9">
    <location>
        <position position="10"/>
    </location>
    <ligand>
        <name>Zn(2+)</name>
        <dbReference type="ChEBI" id="CHEBI:29105"/>
        <label>1</label>
    </ligand>
</feature>
<feature type="binding site" evidence="9">
    <location>
        <position position="13"/>
    </location>
    <ligand>
        <name>Zn(2+)</name>
        <dbReference type="ChEBI" id="CHEBI:29105"/>
        <label>1</label>
    </ligand>
</feature>
<gene>
    <name evidence="13" type="ORF">BELL_0743g00030</name>
</gene>
<dbReference type="SUPFAM" id="SSF57783">
    <property type="entry name" value="Zinc beta-ribbon"/>
    <property type="match status" value="1"/>
</dbReference>
<evidence type="ECO:0000256" key="9">
    <source>
        <dbReference type="PIRSR" id="PIRSR005586-1"/>
    </source>
</evidence>
<evidence type="ECO:0000313" key="13">
    <source>
        <dbReference type="EMBL" id="TGO70090.1"/>
    </source>
</evidence>
<dbReference type="InterPro" id="IPR034004">
    <property type="entry name" value="Zn_ribbon_RPA12_C"/>
</dbReference>
<keyword evidence="14" id="KW-1185">Reference proteome</keyword>
<dbReference type="PROSITE" id="PS01030">
    <property type="entry name" value="RNA_POL_M_15KD"/>
    <property type="match status" value="1"/>
</dbReference>
<dbReference type="InterPro" id="IPR012164">
    <property type="entry name" value="Rpa12/Rpb9/Rpc10/TFS"/>
</dbReference>
<feature type="binding site" evidence="9">
    <location>
        <position position="104"/>
    </location>
    <ligand>
        <name>Zn(2+)</name>
        <dbReference type="ChEBI" id="CHEBI:29105"/>
        <label>2</label>
    </ligand>
</feature>
<feature type="binding site" evidence="9">
    <location>
        <position position="30"/>
    </location>
    <ligand>
        <name>Zn(2+)</name>
        <dbReference type="ChEBI" id="CHEBI:29105"/>
        <label>1</label>
    </ligand>
</feature>
<evidence type="ECO:0000256" key="7">
    <source>
        <dbReference type="ARBA" id="ARBA00023242"/>
    </source>
</evidence>
<evidence type="ECO:0000259" key="12">
    <source>
        <dbReference type="PROSITE" id="PS51133"/>
    </source>
</evidence>
<accession>A0A4Z1JEX8</accession>
<reference evidence="13 14" key="1">
    <citation type="submission" date="2017-12" db="EMBL/GenBank/DDBJ databases">
        <title>Comparative genomics of Botrytis spp.</title>
        <authorList>
            <person name="Valero-Jimenez C.A."/>
            <person name="Tapia P."/>
            <person name="Veloso J."/>
            <person name="Silva-Moreno E."/>
            <person name="Staats M."/>
            <person name="Valdes J.H."/>
            <person name="Van Kan J.A.L."/>
        </authorList>
    </citation>
    <scope>NUCLEOTIDE SEQUENCE [LARGE SCALE GENOMIC DNA]</scope>
    <source>
        <strain evidence="13 14">Be9601</strain>
    </source>
</reference>
<dbReference type="AlphaFoldDB" id="A0A4Z1JEX8"/>
<evidence type="ECO:0000256" key="4">
    <source>
        <dbReference type="ARBA" id="ARBA00022771"/>
    </source>
</evidence>
<evidence type="ECO:0000256" key="6">
    <source>
        <dbReference type="ARBA" id="ARBA00023163"/>
    </source>
</evidence>
<keyword evidence="5 9" id="KW-0862">Zinc</keyword>
<dbReference type="Pfam" id="PF02150">
    <property type="entry name" value="Zn_ribbon_RPB9"/>
    <property type="match status" value="1"/>
</dbReference>
<dbReference type="STRING" id="278938.A0A4Z1JEX8"/>
<dbReference type="GO" id="GO:0005736">
    <property type="term" value="C:RNA polymerase I complex"/>
    <property type="evidence" value="ECO:0007669"/>
    <property type="project" value="TreeGrafter"/>
</dbReference>
<name>A0A4Z1JEX8_9HELO</name>
<dbReference type="InterPro" id="IPR001222">
    <property type="entry name" value="Znf_TFIIS"/>
</dbReference>
<proteinExistence type="inferred from homology"/>
<feature type="zinc finger region" description="C4-type" evidence="10">
    <location>
        <begin position="10"/>
        <end position="33"/>
    </location>
</feature>
<evidence type="ECO:0000256" key="1">
    <source>
        <dbReference type="ARBA" id="ARBA00004604"/>
    </source>
</evidence>
<dbReference type="PROSITE" id="PS51133">
    <property type="entry name" value="ZF_TFIIS_2"/>
    <property type="match status" value="1"/>
</dbReference>
<keyword evidence="4 10" id="KW-0863">Zinc-finger</keyword>
<dbReference type="PIRSF" id="PIRSF005586">
    <property type="entry name" value="RNApol_RpoM"/>
    <property type="match status" value="1"/>
</dbReference>
<dbReference type="GO" id="GO:0006363">
    <property type="term" value="P:termination of RNA polymerase I transcription"/>
    <property type="evidence" value="ECO:0007669"/>
    <property type="project" value="TreeGrafter"/>
</dbReference>
<dbReference type="GO" id="GO:0003899">
    <property type="term" value="F:DNA-directed RNA polymerase activity"/>
    <property type="evidence" value="ECO:0007669"/>
    <property type="project" value="InterPro"/>
</dbReference>
<evidence type="ECO:0000256" key="11">
    <source>
        <dbReference type="RuleBase" id="RU003474"/>
    </source>
</evidence>
<dbReference type="GO" id="GO:0003676">
    <property type="term" value="F:nucleic acid binding"/>
    <property type="evidence" value="ECO:0007669"/>
    <property type="project" value="InterPro"/>
</dbReference>
<dbReference type="GO" id="GO:0055029">
    <property type="term" value="C:nuclear DNA-directed RNA polymerase complex"/>
    <property type="evidence" value="ECO:0007669"/>
    <property type="project" value="UniProtKB-ARBA"/>
</dbReference>
<protein>
    <recommendedName>
        <fullName evidence="8">DNA-directed RNA polymerase subunit</fullName>
    </recommendedName>
</protein>
<keyword evidence="3 9" id="KW-0479">Metal-binding</keyword>
<comment type="similarity">
    <text evidence="8 11">Belongs to the archaeal rpoM/eukaryotic RPA12/RPB9/RPC11 RNA polymerase family.</text>
</comment>
<feature type="binding site" evidence="9">
    <location>
        <position position="134"/>
    </location>
    <ligand>
        <name>Zn(2+)</name>
        <dbReference type="ChEBI" id="CHEBI:29105"/>
        <label>2</label>
    </ligand>
</feature>
<dbReference type="Pfam" id="PF01096">
    <property type="entry name" value="Zn_ribbon_TFIIS"/>
    <property type="match status" value="1"/>
</dbReference>
<feature type="domain" description="TFIIS-type" evidence="12">
    <location>
        <begin position="100"/>
        <end position="139"/>
    </location>
</feature>
<keyword evidence="6 8" id="KW-0804">Transcription</keyword>
<feature type="binding site" evidence="9">
    <location>
        <position position="107"/>
    </location>
    <ligand>
        <name>Zn(2+)</name>
        <dbReference type="ChEBI" id="CHEBI:29105"/>
        <label>2</label>
    </ligand>
</feature>
<dbReference type="GO" id="GO:0008270">
    <property type="term" value="F:zinc ion binding"/>
    <property type="evidence" value="ECO:0007669"/>
    <property type="project" value="UniProtKB-KW"/>
</dbReference>
<comment type="subcellular location">
    <subcellularLocation>
        <location evidence="1">Nucleus</location>
        <location evidence="1">Nucleolus</location>
    </subcellularLocation>
</comment>
<dbReference type="PANTHER" id="PTHR11239:SF14">
    <property type="entry name" value="DNA-DIRECTED RNA POLYMERASE I SUBUNIT RPA12"/>
    <property type="match status" value="1"/>
</dbReference>
<dbReference type="Gene3D" id="2.20.25.10">
    <property type="match status" value="1"/>
</dbReference>
<dbReference type="InterPro" id="IPR001529">
    <property type="entry name" value="Zn_ribbon_RPB9"/>
</dbReference>
<evidence type="ECO:0000256" key="2">
    <source>
        <dbReference type="ARBA" id="ARBA00022478"/>
    </source>
</evidence>